<protein>
    <recommendedName>
        <fullName evidence="6">40S ribosomal protein S4</fullName>
    </recommendedName>
</protein>
<dbReference type="PANTHER" id="PTHR11581">
    <property type="entry name" value="30S/40S RIBOSOMAL PROTEIN S4"/>
    <property type="match status" value="1"/>
</dbReference>
<dbReference type="InterPro" id="IPR041982">
    <property type="entry name" value="Ribosomal_eS4_KOW"/>
</dbReference>
<evidence type="ECO:0000259" key="9">
    <source>
        <dbReference type="Pfam" id="PF08071"/>
    </source>
</evidence>
<dbReference type="EMBL" id="GECU01034355">
    <property type="protein sequence ID" value="JAS73351.1"/>
    <property type="molecule type" value="Transcribed_RNA"/>
</dbReference>
<dbReference type="GO" id="GO:0003735">
    <property type="term" value="F:structural constituent of ribosome"/>
    <property type="evidence" value="ECO:0007669"/>
    <property type="project" value="InterPro"/>
</dbReference>
<evidence type="ECO:0000256" key="7">
    <source>
        <dbReference type="PROSITE-ProRule" id="PRU00182"/>
    </source>
</evidence>
<dbReference type="InterPro" id="IPR014722">
    <property type="entry name" value="Rib_uL2_dom2"/>
</dbReference>
<dbReference type="InterPro" id="IPR036986">
    <property type="entry name" value="S4_RNA-bd_sf"/>
</dbReference>
<feature type="domain" description="Small ribosomal subunit protein eS4 N-terminal" evidence="9">
    <location>
        <begin position="1"/>
        <end position="35"/>
    </location>
</feature>
<keyword evidence="4" id="KW-0689">Ribosomal protein</keyword>
<dbReference type="Gene3D" id="2.30.30.30">
    <property type="match status" value="1"/>
</dbReference>
<evidence type="ECO:0000313" key="10">
    <source>
        <dbReference type="EMBL" id="JAS73351.1"/>
    </source>
</evidence>
<evidence type="ECO:0000256" key="4">
    <source>
        <dbReference type="ARBA" id="ARBA00022980"/>
    </source>
</evidence>
<reference evidence="10" key="1">
    <citation type="submission" date="2015-11" db="EMBL/GenBank/DDBJ databases">
        <title>De novo transcriptome assembly of four potential Pierce s Disease insect vectors from Arizona vineyards.</title>
        <authorList>
            <person name="Tassone E.E."/>
        </authorList>
    </citation>
    <scope>NUCLEOTIDE SEQUENCE</scope>
</reference>
<name>A0A1B6HFF6_9HEMI</name>
<keyword evidence="3 7" id="KW-0694">RNA-binding</keyword>
<dbReference type="Pfam" id="PF08071">
    <property type="entry name" value="RS4NT"/>
    <property type="match status" value="1"/>
</dbReference>
<dbReference type="PROSITE" id="PS50889">
    <property type="entry name" value="S4"/>
    <property type="match status" value="1"/>
</dbReference>
<proteinExistence type="inferred from homology"/>
<sequence length="265" mass="29723">GTHRHCKRQAAPSAWGLEKTGGKFAVRLQSGAHNKSLSIPLKYIVQRFLKSGETSKEISYILSNKMISINGKEVTNPKAPVGLFDVITIKKTNQHYRLMFNTSRKFKIHKISSDEAQFRLTKVRSKSHSDGVPYTRTLDGFNFKFVDPAVGVSDTVKVDIKTNKIVDFIKLEAGKIAYIYSGSNIGRVGVIKRIEKLRDGKVFIYLTDANEKNFTVLESKAMVIGTQDALWMSLDEQAGIKLDEFERSNLRYAADASKDIAVEDN</sequence>
<accession>A0A1B6HFF6</accession>
<feature type="non-terminal residue" evidence="10">
    <location>
        <position position="1"/>
    </location>
</feature>
<gene>
    <name evidence="10" type="ORF">g.4434</name>
</gene>
<evidence type="ECO:0000256" key="5">
    <source>
        <dbReference type="ARBA" id="ARBA00023274"/>
    </source>
</evidence>
<dbReference type="GO" id="GO:0022627">
    <property type="term" value="C:cytosolic small ribosomal subunit"/>
    <property type="evidence" value="ECO:0007669"/>
    <property type="project" value="TreeGrafter"/>
</dbReference>
<dbReference type="InterPro" id="IPR013843">
    <property type="entry name" value="Ribosomal_eS4_N"/>
</dbReference>
<evidence type="ECO:0000259" key="8">
    <source>
        <dbReference type="Pfam" id="PF00900"/>
    </source>
</evidence>
<keyword evidence="5" id="KW-0687">Ribonucleoprotein</keyword>
<dbReference type="PIRSF" id="PIRSF002116">
    <property type="entry name" value="Ribosomal_S4"/>
    <property type="match status" value="1"/>
</dbReference>
<dbReference type="InterPro" id="IPR000876">
    <property type="entry name" value="Ribosomal_eS4"/>
</dbReference>
<keyword evidence="2" id="KW-0699">rRNA-binding</keyword>
<dbReference type="GO" id="GO:0019843">
    <property type="term" value="F:rRNA binding"/>
    <property type="evidence" value="ECO:0007669"/>
    <property type="project" value="UniProtKB-KW"/>
</dbReference>
<dbReference type="AlphaFoldDB" id="A0A1B6HFF6"/>
<evidence type="ECO:0000256" key="2">
    <source>
        <dbReference type="ARBA" id="ARBA00022730"/>
    </source>
</evidence>
<comment type="similarity">
    <text evidence="1">Belongs to the eukaryotic ribosomal protein eS4 family.</text>
</comment>
<dbReference type="PANTHER" id="PTHR11581:SF0">
    <property type="entry name" value="SMALL RIBOSOMAL SUBUNIT PROTEIN ES4"/>
    <property type="match status" value="1"/>
</dbReference>
<dbReference type="Gene3D" id="2.40.50.740">
    <property type="match status" value="1"/>
</dbReference>
<dbReference type="Gene3D" id="3.10.290.10">
    <property type="entry name" value="RNA-binding S4 domain"/>
    <property type="match status" value="1"/>
</dbReference>
<evidence type="ECO:0000256" key="6">
    <source>
        <dbReference type="ARBA" id="ARBA00035402"/>
    </source>
</evidence>
<evidence type="ECO:0000256" key="1">
    <source>
        <dbReference type="ARBA" id="ARBA00007500"/>
    </source>
</evidence>
<dbReference type="GO" id="GO:0006412">
    <property type="term" value="P:translation"/>
    <property type="evidence" value="ECO:0007669"/>
    <property type="project" value="InterPro"/>
</dbReference>
<feature type="domain" description="Small ribosomal subunit protein eS4 central region" evidence="8">
    <location>
        <begin position="92"/>
        <end position="165"/>
    </location>
</feature>
<dbReference type="Pfam" id="PF00900">
    <property type="entry name" value="Ribosomal_S4e"/>
    <property type="match status" value="1"/>
</dbReference>
<evidence type="ECO:0000256" key="3">
    <source>
        <dbReference type="ARBA" id="ARBA00022884"/>
    </source>
</evidence>
<dbReference type="CDD" id="cd06087">
    <property type="entry name" value="KOW_RPS4"/>
    <property type="match status" value="1"/>
</dbReference>
<dbReference type="InterPro" id="IPR038237">
    <property type="entry name" value="Ribosomal_eS4_central_sf"/>
</dbReference>
<organism evidence="10">
    <name type="scientific">Homalodisca liturata</name>
    <dbReference type="NCBI Taxonomy" id="320908"/>
    <lineage>
        <taxon>Eukaryota</taxon>
        <taxon>Metazoa</taxon>
        <taxon>Ecdysozoa</taxon>
        <taxon>Arthropoda</taxon>
        <taxon>Hexapoda</taxon>
        <taxon>Insecta</taxon>
        <taxon>Pterygota</taxon>
        <taxon>Neoptera</taxon>
        <taxon>Paraneoptera</taxon>
        <taxon>Hemiptera</taxon>
        <taxon>Auchenorrhyncha</taxon>
        <taxon>Membracoidea</taxon>
        <taxon>Cicadellidae</taxon>
        <taxon>Cicadellinae</taxon>
        <taxon>Proconiini</taxon>
        <taxon>Homalodisca</taxon>
    </lineage>
</organism>
<dbReference type="InterPro" id="IPR013845">
    <property type="entry name" value="Ribosomal_eS4_central_region"/>
</dbReference>